<feature type="transmembrane region" description="Helical" evidence="1">
    <location>
        <begin position="59"/>
        <end position="77"/>
    </location>
</feature>
<keyword evidence="1" id="KW-0472">Membrane</keyword>
<name>A0A0U2PZE7_9BILA</name>
<keyword evidence="2" id="KW-0496">Mitochondrion</keyword>
<reference evidence="2" key="1">
    <citation type="journal article" date="2015" name="Curr. Genet.">
        <title>The complete mitochondrial genome of Koerneria sudhausi (Diplogasteromorpha: Nematoda) supports monophyly of Diplogasteromorpha within Rhabditomorpha.</title>
        <authorList>
            <person name="Kim T."/>
            <person name="Kim J."/>
            <person name="Nadler S.A."/>
            <person name="Park J.K."/>
        </authorList>
    </citation>
    <scope>NUCLEOTIDE SEQUENCE</scope>
</reference>
<feature type="transmembrane region" description="Helical" evidence="1">
    <location>
        <begin position="197"/>
        <end position="217"/>
    </location>
</feature>
<evidence type="ECO:0000256" key="1">
    <source>
        <dbReference type="SAM" id="Phobius"/>
    </source>
</evidence>
<sequence>MIWMVLVLILSLISFIMNNYLVWWSIFLLMTIIFLLIMKNSMNFSNMILYFVLQESMGLLFLLVGLSLLQFIIILLKTGVAPFHFWIFSVMNGMSGMNLLWFLTFQKFPFLIIMMQLFIMGFIIVIILGIIFCYCQIFLSKNYTNMILLSSTESFNWLLLCGFLSFFNVLYLFMYYIILMIFIIINMQSLSLGDMSWELVLVFLNMPFMVTFFVKMFSLSSLLLFNNMMLLLLLFMMFLSVLSFGFMLVNMSMNMKLNYQSKLNSLIFMLIPFSMVLLL</sequence>
<keyword evidence="1" id="KW-0812">Transmembrane</keyword>
<feature type="transmembrane region" description="Helical" evidence="1">
    <location>
        <begin position="83"/>
        <end position="103"/>
    </location>
</feature>
<feature type="transmembrane region" description="Helical" evidence="1">
    <location>
        <begin position="261"/>
        <end position="278"/>
    </location>
</feature>
<feature type="transmembrane region" description="Helical" evidence="1">
    <location>
        <begin position="157"/>
        <end position="185"/>
    </location>
</feature>
<feature type="transmembrane region" description="Helical" evidence="1">
    <location>
        <begin position="229"/>
        <end position="249"/>
    </location>
</feature>
<feature type="transmembrane region" description="Helical" evidence="1">
    <location>
        <begin position="20"/>
        <end position="38"/>
    </location>
</feature>
<proteinExistence type="predicted"/>
<dbReference type="EMBL" id="KT355738">
    <property type="protein sequence ID" value="ALT06538.1"/>
    <property type="molecule type" value="Genomic_DNA"/>
</dbReference>
<geneLocation type="mitochondrion" evidence="2"/>
<gene>
    <name evidence="2" type="primary">NAD2</name>
</gene>
<protein>
    <submittedName>
        <fullName evidence="2">NADH dehydrogenase subunit 2</fullName>
    </submittedName>
</protein>
<keyword evidence="1" id="KW-1133">Transmembrane helix</keyword>
<dbReference type="AlphaFoldDB" id="A0A0U2PZE7"/>
<evidence type="ECO:0000313" key="2">
    <source>
        <dbReference type="EMBL" id="ALT06538.1"/>
    </source>
</evidence>
<feature type="transmembrane region" description="Helical" evidence="1">
    <location>
        <begin position="110"/>
        <end position="137"/>
    </location>
</feature>
<organism evidence="2">
    <name type="scientific">Allodiplogaster sudhausi</name>
    <dbReference type="NCBI Taxonomy" id="2761625"/>
    <lineage>
        <taxon>Eukaryota</taxon>
        <taxon>Metazoa</taxon>
        <taxon>Ecdysozoa</taxon>
        <taxon>Nematoda</taxon>
        <taxon>Chromadorea</taxon>
        <taxon>Rhabditida</taxon>
        <taxon>Rhabditina</taxon>
        <taxon>Diplogasteromorpha</taxon>
        <taxon>Diplogasteroidea</taxon>
        <taxon>Diplogasteridae</taxon>
        <taxon>Allodiplogaster</taxon>
    </lineage>
</organism>
<accession>A0A0U2PZE7</accession>